<keyword evidence="6 8" id="KW-0472">Membrane</keyword>
<dbReference type="Proteomes" id="UP000076842">
    <property type="component" value="Unassembled WGS sequence"/>
</dbReference>
<gene>
    <name evidence="10" type="ORF">CALCODRAFT_520178</name>
</gene>
<name>A0A165DPJ5_9BASI</name>
<dbReference type="Pfam" id="PF01699">
    <property type="entry name" value="Na_Ca_ex"/>
    <property type="match status" value="2"/>
</dbReference>
<sequence length="814" mass="88107">MRRPIAVQLGAWALLACFAFAFFQLRSNHRSNRFSILQDEDVCEPFSVPREDQCAYAHEHCTPADSILSIPYLQIYFCAASSIRWLVVIALVAWLLFLFSFISISASDFFCPNLSTIATMLGLDENVAGVTFLAFGNGSPDLFSTFSAMRTDSGSLAVGELLGAGTFIVSVVAGSMCMIKPFRVQRGPFLRDVIFYAVSVTALLGFLSDGIFMAWEAGLLIVVYASYVGTVVVQTYTDKRRERLRNIQAFRGDDFVGSIEPYLDEDSGVPFPRVETPYSDDGSDYSPPTPRPPTLGTNNGPRVIRALSAPPNAELLGSTLSHSAIRRASSPSPSASPSDSLLVVPNGGGSRELARLQTNLNINGLAYPHSAQPTSTPRHRRNLPSFSLLGAVEFRNVVQSLQRESAAFGGPAYDETIFEPPAAGHYHTVPNRRGSGQIALQSASPMSIGSSERPDPFEARYVGYPLVKTSSPGEIVASVPTTSAPSIHVIPPDYSNAEESTDTESPLVIPADEKPTRRSIVFSVLYSVWSTLFPTLVSLREKAWSGRILSVISAPAVLLLTLTLPVYVMRPREDVGEERLDAVEEEDEEALDETPYYKWLMAVQCILGPLWVLLVIFGSNKYFMWMMLACGLAGLVLGGVVLRYGGTGKHPAFKLLRCFLGFGVAMVWIMAIADEVVRVLQTLGLIFGLSDAIIGLTIFAMGNSLADLVANLTVASMGSPLMGIAACYAGPMLNILIGLGIAGTVVAGESESKGYEIVFSSTLIVSAIGLLVILLATLIIVPLNDYWLTRKWGIGLIVGYVVIMVVNILVEIKF</sequence>
<feature type="domain" description="Sodium/calcium exchanger membrane region" evidence="9">
    <location>
        <begin position="93"/>
        <end position="231"/>
    </location>
</feature>
<evidence type="ECO:0000256" key="4">
    <source>
        <dbReference type="ARBA" id="ARBA00022692"/>
    </source>
</evidence>
<evidence type="ECO:0000256" key="3">
    <source>
        <dbReference type="ARBA" id="ARBA00022448"/>
    </source>
</evidence>
<feature type="transmembrane region" description="Helical" evidence="8">
    <location>
        <begin position="156"/>
        <end position="177"/>
    </location>
</feature>
<feature type="domain" description="Sodium/calcium exchanger membrane region" evidence="9">
    <location>
        <begin position="659"/>
        <end position="808"/>
    </location>
</feature>
<keyword evidence="3" id="KW-0813">Transport</keyword>
<dbReference type="OrthoDB" id="407410at2759"/>
<feature type="transmembrane region" description="Helical" evidence="8">
    <location>
        <begin position="757"/>
        <end position="780"/>
    </location>
</feature>
<dbReference type="GO" id="GO:0008324">
    <property type="term" value="F:monoatomic cation transmembrane transporter activity"/>
    <property type="evidence" value="ECO:0007669"/>
    <property type="project" value="TreeGrafter"/>
</dbReference>
<organism evidence="10 11">
    <name type="scientific">Calocera cornea HHB12733</name>
    <dbReference type="NCBI Taxonomy" id="1353952"/>
    <lineage>
        <taxon>Eukaryota</taxon>
        <taxon>Fungi</taxon>
        <taxon>Dikarya</taxon>
        <taxon>Basidiomycota</taxon>
        <taxon>Agaricomycotina</taxon>
        <taxon>Dacrymycetes</taxon>
        <taxon>Dacrymycetales</taxon>
        <taxon>Dacrymycetaceae</taxon>
        <taxon>Calocera</taxon>
    </lineage>
</organism>
<dbReference type="GO" id="GO:0016020">
    <property type="term" value="C:membrane"/>
    <property type="evidence" value="ECO:0007669"/>
    <property type="project" value="UniProtKB-SubCell"/>
</dbReference>
<dbReference type="InterPro" id="IPR004837">
    <property type="entry name" value="NaCa_Exmemb"/>
</dbReference>
<dbReference type="PANTHER" id="PTHR12266">
    <property type="entry name" value="NA+/CA2+ K+ INDEPENDENT EXCHANGER"/>
    <property type="match status" value="1"/>
</dbReference>
<evidence type="ECO:0000313" key="11">
    <source>
        <dbReference type="Proteomes" id="UP000076842"/>
    </source>
</evidence>
<dbReference type="GO" id="GO:0006874">
    <property type="term" value="P:intracellular calcium ion homeostasis"/>
    <property type="evidence" value="ECO:0007669"/>
    <property type="project" value="TreeGrafter"/>
</dbReference>
<feature type="transmembrane region" description="Helical" evidence="8">
    <location>
        <begin position="213"/>
        <end position="236"/>
    </location>
</feature>
<feature type="transmembrane region" description="Helical" evidence="8">
    <location>
        <begin position="721"/>
        <end position="745"/>
    </location>
</feature>
<dbReference type="AlphaFoldDB" id="A0A165DPJ5"/>
<feature type="transmembrane region" description="Helical" evidence="8">
    <location>
        <begin position="683"/>
        <end position="701"/>
    </location>
</feature>
<keyword evidence="11" id="KW-1185">Reference proteome</keyword>
<evidence type="ECO:0000313" key="10">
    <source>
        <dbReference type="EMBL" id="KZT53257.1"/>
    </source>
</evidence>
<dbReference type="EMBL" id="KV424042">
    <property type="protein sequence ID" value="KZT53257.1"/>
    <property type="molecule type" value="Genomic_DNA"/>
</dbReference>
<comment type="similarity">
    <text evidence="2">Belongs to the Ca(2+):cation antiporter (CaCA) (TC 2.A.19) family.</text>
</comment>
<evidence type="ECO:0000256" key="2">
    <source>
        <dbReference type="ARBA" id="ARBA00008170"/>
    </source>
</evidence>
<dbReference type="PANTHER" id="PTHR12266:SF0">
    <property type="entry name" value="MITOCHONDRIAL SODIUM_CALCIUM EXCHANGER PROTEIN"/>
    <property type="match status" value="1"/>
</dbReference>
<comment type="subcellular location">
    <subcellularLocation>
        <location evidence="1">Membrane</location>
        <topology evidence="1">Multi-pass membrane protein</topology>
    </subcellularLocation>
</comment>
<evidence type="ECO:0000256" key="1">
    <source>
        <dbReference type="ARBA" id="ARBA00004141"/>
    </source>
</evidence>
<evidence type="ECO:0000259" key="9">
    <source>
        <dbReference type="Pfam" id="PF01699"/>
    </source>
</evidence>
<keyword evidence="4 8" id="KW-0812">Transmembrane</keyword>
<protein>
    <recommendedName>
        <fullName evidence="9">Sodium/calcium exchanger membrane region domain-containing protein</fullName>
    </recommendedName>
</protein>
<dbReference type="Gene3D" id="1.20.1420.30">
    <property type="entry name" value="NCX, central ion-binding region"/>
    <property type="match status" value="2"/>
</dbReference>
<accession>A0A165DPJ5</accession>
<keyword evidence="5 8" id="KW-1133">Transmembrane helix</keyword>
<feature type="region of interest" description="Disordered" evidence="7">
    <location>
        <begin position="266"/>
        <end position="301"/>
    </location>
</feature>
<evidence type="ECO:0000256" key="7">
    <source>
        <dbReference type="SAM" id="MobiDB-lite"/>
    </source>
</evidence>
<dbReference type="STRING" id="1353952.A0A165DPJ5"/>
<feature type="transmembrane region" description="Helical" evidence="8">
    <location>
        <begin position="83"/>
        <end position="102"/>
    </location>
</feature>
<evidence type="ECO:0000256" key="5">
    <source>
        <dbReference type="ARBA" id="ARBA00022989"/>
    </source>
</evidence>
<feature type="transmembrane region" description="Helical" evidence="8">
    <location>
        <begin position="548"/>
        <end position="568"/>
    </location>
</feature>
<proteinExistence type="inferred from homology"/>
<dbReference type="PROSITE" id="PS51257">
    <property type="entry name" value="PROKAR_LIPOPROTEIN"/>
    <property type="match status" value="1"/>
</dbReference>
<dbReference type="InterPro" id="IPR051359">
    <property type="entry name" value="CaCA_antiporter"/>
</dbReference>
<dbReference type="InterPro" id="IPR044880">
    <property type="entry name" value="NCX_ion-bd_dom_sf"/>
</dbReference>
<feature type="transmembrane region" description="Helical" evidence="8">
    <location>
        <begin position="652"/>
        <end position="671"/>
    </location>
</feature>
<feature type="transmembrane region" description="Helical" evidence="8">
    <location>
        <begin position="624"/>
        <end position="646"/>
    </location>
</feature>
<feature type="transmembrane region" description="Helical" evidence="8">
    <location>
        <begin position="792"/>
        <end position="810"/>
    </location>
</feature>
<dbReference type="FunCoup" id="A0A165DPJ5">
    <property type="interactions" value="37"/>
</dbReference>
<evidence type="ECO:0000256" key="8">
    <source>
        <dbReference type="SAM" id="Phobius"/>
    </source>
</evidence>
<evidence type="ECO:0000256" key="6">
    <source>
        <dbReference type="ARBA" id="ARBA00023136"/>
    </source>
</evidence>
<feature type="transmembrane region" description="Helical" evidence="8">
    <location>
        <begin position="596"/>
        <end position="617"/>
    </location>
</feature>
<dbReference type="InParanoid" id="A0A165DPJ5"/>
<reference evidence="10 11" key="1">
    <citation type="journal article" date="2016" name="Mol. Biol. Evol.">
        <title>Comparative Genomics of Early-Diverging Mushroom-Forming Fungi Provides Insights into the Origins of Lignocellulose Decay Capabilities.</title>
        <authorList>
            <person name="Nagy L.G."/>
            <person name="Riley R."/>
            <person name="Tritt A."/>
            <person name="Adam C."/>
            <person name="Daum C."/>
            <person name="Floudas D."/>
            <person name="Sun H."/>
            <person name="Yadav J.S."/>
            <person name="Pangilinan J."/>
            <person name="Larsson K.H."/>
            <person name="Matsuura K."/>
            <person name="Barry K."/>
            <person name="Labutti K."/>
            <person name="Kuo R."/>
            <person name="Ohm R.A."/>
            <person name="Bhattacharya S.S."/>
            <person name="Shirouzu T."/>
            <person name="Yoshinaga Y."/>
            <person name="Martin F.M."/>
            <person name="Grigoriev I.V."/>
            <person name="Hibbett D.S."/>
        </authorList>
    </citation>
    <scope>NUCLEOTIDE SEQUENCE [LARGE SCALE GENOMIC DNA]</scope>
    <source>
        <strain evidence="10 11">HHB12733</strain>
    </source>
</reference>
<feature type="transmembrane region" description="Helical" evidence="8">
    <location>
        <begin position="189"/>
        <end position="207"/>
    </location>
</feature>